<sequence>MPPASSNPAHYNADDRLRWEAYAANTHKWGIGRGPHPGPSPPGYRKVYKLGQRHAPVPEEYPDPATRHVGHGNTAMAAVNMSEYAFVRILENQQDFVKTVLDKVQTKPAPTYHRGPRDRFNRKGNGIGEIGKLRDEHPDFETTFKHTIVSKKTDRVALTRMAGNKNQRRDDGFASDQADAGGSMDVDVVTEGVGNVDLGADNGNAADETYEEGQYVPEEDNGFNTAVIV</sequence>
<protein>
    <submittedName>
        <fullName evidence="2">Uncharacterized protein</fullName>
    </submittedName>
</protein>
<dbReference type="EMBL" id="JAWWNJ010000069">
    <property type="protein sequence ID" value="KAK7008160.1"/>
    <property type="molecule type" value="Genomic_DNA"/>
</dbReference>
<keyword evidence="3" id="KW-1185">Reference proteome</keyword>
<evidence type="ECO:0000313" key="2">
    <source>
        <dbReference type="EMBL" id="KAK7008160.1"/>
    </source>
</evidence>
<gene>
    <name evidence="2" type="ORF">R3P38DRAFT_3211810</name>
</gene>
<comment type="caution">
    <text evidence="2">The sequence shown here is derived from an EMBL/GenBank/DDBJ whole genome shotgun (WGS) entry which is preliminary data.</text>
</comment>
<reference evidence="2 3" key="1">
    <citation type="journal article" date="2024" name="J Genomics">
        <title>Draft genome sequencing and assembly of Favolaschia claudopus CIRM-BRFM 2984 isolated from oak limbs.</title>
        <authorList>
            <person name="Navarro D."/>
            <person name="Drula E."/>
            <person name="Chaduli D."/>
            <person name="Cazenave R."/>
            <person name="Ahrendt S."/>
            <person name="Wang J."/>
            <person name="Lipzen A."/>
            <person name="Daum C."/>
            <person name="Barry K."/>
            <person name="Grigoriev I.V."/>
            <person name="Favel A."/>
            <person name="Rosso M.N."/>
            <person name="Martin F."/>
        </authorList>
    </citation>
    <scope>NUCLEOTIDE SEQUENCE [LARGE SCALE GENOMIC DNA]</scope>
    <source>
        <strain evidence="2 3">CIRM-BRFM 2984</strain>
    </source>
</reference>
<evidence type="ECO:0000256" key="1">
    <source>
        <dbReference type="SAM" id="MobiDB-lite"/>
    </source>
</evidence>
<organism evidence="2 3">
    <name type="scientific">Favolaschia claudopus</name>
    <dbReference type="NCBI Taxonomy" id="2862362"/>
    <lineage>
        <taxon>Eukaryota</taxon>
        <taxon>Fungi</taxon>
        <taxon>Dikarya</taxon>
        <taxon>Basidiomycota</taxon>
        <taxon>Agaricomycotina</taxon>
        <taxon>Agaricomycetes</taxon>
        <taxon>Agaricomycetidae</taxon>
        <taxon>Agaricales</taxon>
        <taxon>Marasmiineae</taxon>
        <taxon>Mycenaceae</taxon>
        <taxon>Favolaschia</taxon>
    </lineage>
</organism>
<proteinExistence type="predicted"/>
<dbReference type="AlphaFoldDB" id="A0AAW0AHJ9"/>
<evidence type="ECO:0000313" key="3">
    <source>
        <dbReference type="Proteomes" id="UP001362999"/>
    </source>
</evidence>
<dbReference type="Proteomes" id="UP001362999">
    <property type="component" value="Unassembled WGS sequence"/>
</dbReference>
<name>A0AAW0AHJ9_9AGAR</name>
<feature type="region of interest" description="Disordered" evidence="1">
    <location>
        <begin position="108"/>
        <end position="129"/>
    </location>
</feature>
<accession>A0AAW0AHJ9</accession>